<dbReference type="EnsemblMetazoa" id="GPPI051604-RA">
    <property type="protein sequence ID" value="GPPI051604-PA"/>
    <property type="gene ID" value="GPPI051604"/>
</dbReference>
<name>A0A1B0C7R8_9MUSC</name>
<reference evidence="1" key="2">
    <citation type="submission" date="2020-05" db="UniProtKB">
        <authorList>
            <consortium name="EnsemblMetazoa"/>
        </authorList>
    </citation>
    <scope>IDENTIFICATION</scope>
    <source>
        <strain evidence="1">IAEA</strain>
    </source>
</reference>
<evidence type="ECO:0000313" key="2">
    <source>
        <dbReference type="Proteomes" id="UP000092460"/>
    </source>
</evidence>
<proteinExistence type="predicted"/>
<dbReference type="VEuPathDB" id="VectorBase:GPPI051604"/>
<organism evidence="1 2">
    <name type="scientific">Glossina palpalis gambiensis</name>
    <dbReference type="NCBI Taxonomy" id="67801"/>
    <lineage>
        <taxon>Eukaryota</taxon>
        <taxon>Metazoa</taxon>
        <taxon>Ecdysozoa</taxon>
        <taxon>Arthropoda</taxon>
        <taxon>Hexapoda</taxon>
        <taxon>Insecta</taxon>
        <taxon>Pterygota</taxon>
        <taxon>Neoptera</taxon>
        <taxon>Endopterygota</taxon>
        <taxon>Diptera</taxon>
        <taxon>Brachycera</taxon>
        <taxon>Muscomorpha</taxon>
        <taxon>Hippoboscoidea</taxon>
        <taxon>Glossinidae</taxon>
        <taxon>Glossina</taxon>
    </lineage>
</organism>
<dbReference type="AlphaFoldDB" id="A0A1B0C7R8"/>
<dbReference type="EMBL" id="JXJN01030809">
    <property type="status" value="NOT_ANNOTATED_CDS"/>
    <property type="molecule type" value="Genomic_DNA"/>
</dbReference>
<accession>A0A1B0C7R8</accession>
<protein>
    <submittedName>
        <fullName evidence="1">Uncharacterized protein</fullName>
    </submittedName>
</protein>
<keyword evidence="2" id="KW-1185">Reference proteome</keyword>
<sequence>MNKLWEQLAQKLNARGPPIKDASLIKSTLLKKKLSCNKVSKLQTRGRDVVKIPLTFAEKQIIDATGLEISATGADRCSFSTISSIGLTGDMTDKTIHPHEREGIPD</sequence>
<reference evidence="2" key="1">
    <citation type="submission" date="2015-01" db="EMBL/GenBank/DDBJ databases">
        <authorList>
            <person name="Aksoy S."/>
            <person name="Warren W."/>
            <person name="Wilson R.K."/>
        </authorList>
    </citation>
    <scope>NUCLEOTIDE SEQUENCE [LARGE SCALE GENOMIC DNA]</scope>
    <source>
        <strain evidence="2">IAEA</strain>
    </source>
</reference>
<dbReference type="Proteomes" id="UP000092460">
    <property type="component" value="Unassembled WGS sequence"/>
</dbReference>
<evidence type="ECO:0000313" key="1">
    <source>
        <dbReference type="EnsemblMetazoa" id="GPPI051604-PA"/>
    </source>
</evidence>